<dbReference type="InterPro" id="IPR011990">
    <property type="entry name" value="TPR-like_helical_dom_sf"/>
</dbReference>
<evidence type="ECO:0000313" key="2">
    <source>
        <dbReference type="Proteomes" id="UP001239522"/>
    </source>
</evidence>
<evidence type="ECO:0008006" key="3">
    <source>
        <dbReference type="Google" id="ProtNLM"/>
    </source>
</evidence>
<evidence type="ECO:0000313" key="1">
    <source>
        <dbReference type="EMBL" id="WLQ33990.1"/>
    </source>
</evidence>
<name>A0ABY9HHI6_9ACTN</name>
<dbReference type="EMBL" id="CP120997">
    <property type="protein sequence ID" value="WLQ33990.1"/>
    <property type="molecule type" value="Genomic_DNA"/>
</dbReference>
<accession>A0ABY9HHI6</accession>
<dbReference type="Proteomes" id="UP001239522">
    <property type="component" value="Chromosome"/>
</dbReference>
<protein>
    <recommendedName>
        <fullName evidence="3">Regulatory protein</fullName>
    </recommendedName>
</protein>
<reference evidence="1 2" key="1">
    <citation type="submission" date="2023-03" db="EMBL/GenBank/DDBJ databases">
        <title>Isolation and description of six Streptomyces strains from soil environments, able to metabolize different microbial glucans.</title>
        <authorList>
            <person name="Widen T."/>
            <person name="Larsbrink J."/>
        </authorList>
    </citation>
    <scope>NUCLEOTIDE SEQUENCE [LARGE SCALE GENOMIC DNA]</scope>
    <source>
        <strain evidence="1 2">Mut1</strain>
    </source>
</reference>
<sequence>MNPMNARGVDVAKASEKQRNTGMKCLLGQARWSETQLARAVNRLGTETGMGLTYSQSTVAQWIRGSQPNERVRPLIIEAFERKLGRPVSYAEAGLRCPEGVSGAAQDDSVESLLQLGKADMDPSRRGLLATGLYSAVLSVPLFADVAHADDAQRITRPTGRIGRGEVETVRRMTDKIADILDELGGGHARPMAAAFLVNTVASYLKAGAAEDVHNDMLSAASDLTYLTGWMAMYERAHGLGQKYYLQALKLAAESRDQVTYCRTLRGMSLQATNLRHGRKALELADSAAEAAPQAGPRLVAFLRGQQAHASAMVGDKRAAVARLRETETALSRADSRRESVGGYDQAAYLFHVSHVHYENGELADSIKAMKHSIKATPRQERQGRLHANAVLAQRQFELGHVEEACASWSTFLDDYAVLSTARGDEHFETMRRSLARHGKSRAVRGLDERVRAVAAVKG</sequence>
<dbReference type="Gene3D" id="1.25.40.10">
    <property type="entry name" value="Tetratricopeptide repeat domain"/>
    <property type="match status" value="1"/>
</dbReference>
<gene>
    <name evidence="1" type="ORF">P8A18_11305</name>
</gene>
<organism evidence="1 2">
    <name type="scientific">Streptomyces castrisilvae</name>
    <dbReference type="NCBI Taxonomy" id="3033811"/>
    <lineage>
        <taxon>Bacteria</taxon>
        <taxon>Bacillati</taxon>
        <taxon>Actinomycetota</taxon>
        <taxon>Actinomycetes</taxon>
        <taxon>Kitasatosporales</taxon>
        <taxon>Streptomycetaceae</taxon>
        <taxon>Streptomyces</taxon>
    </lineage>
</organism>
<keyword evidence="2" id="KW-1185">Reference proteome</keyword>
<proteinExistence type="predicted"/>